<feature type="transmembrane region" description="Helical" evidence="1">
    <location>
        <begin position="209"/>
        <end position="227"/>
    </location>
</feature>
<dbReference type="PIRSF" id="PIRSF015921">
    <property type="entry name" value="FA_sphinglp_des"/>
    <property type="match status" value="1"/>
</dbReference>
<dbReference type="EMBL" id="PPXC01000001">
    <property type="protein sequence ID" value="POH75079.1"/>
    <property type="molecule type" value="Genomic_DNA"/>
</dbReference>
<evidence type="ECO:0000256" key="1">
    <source>
        <dbReference type="SAM" id="Phobius"/>
    </source>
</evidence>
<dbReference type="InterPro" id="IPR012171">
    <property type="entry name" value="Fatty_acid_desaturase"/>
</dbReference>
<feature type="transmembrane region" description="Helical" evidence="1">
    <location>
        <begin position="106"/>
        <end position="127"/>
    </location>
</feature>
<keyword evidence="1" id="KW-0472">Membrane</keyword>
<proteinExistence type="predicted"/>
<dbReference type="RefSeq" id="WP_103463740.1">
    <property type="nucleotide sequence ID" value="NZ_PPXC01000001.1"/>
</dbReference>
<dbReference type="GO" id="GO:0016717">
    <property type="term" value="F:oxidoreductase activity, acting on paired donors, with oxidation of a pair of donors resulting in the reduction of molecular oxygen to two molecules of water"/>
    <property type="evidence" value="ECO:0007669"/>
    <property type="project" value="TreeGrafter"/>
</dbReference>
<evidence type="ECO:0000313" key="3">
    <source>
        <dbReference type="EMBL" id="POH75079.1"/>
    </source>
</evidence>
<dbReference type="PANTHER" id="PTHR19353:SF19">
    <property type="entry name" value="DELTA(5) FATTY ACID DESATURASE C-RELATED"/>
    <property type="match status" value="1"/>
</dbReference>
<keyword evidence="4" id="KW-1185">Reference proteome</keyword>
<dbReference type="Pfam" id="PF00487">
    <property type="entry name" value="FA_desaturase"/>
    <property type="match status" value="1"/>
</dbReference>
<dbReference type="Proteomes" id="UP000237061">
    <property type="component" value="Unassembled WGS sequence"/>
</dbReference>
<gene>
    <name evidence="3" type="ORF">CVS27_00230</name>
</gene>
<feature type="transmembrane region" description="Helical" evidence="1">
    <location>
        <begin position="73"/>
        <end position="94"/>
    </location>
</feature>
<feature type="domain" description="Fatty acid desaturase" evidence="2">
    <location>
        <begin position="72"/>
        <end position="331"/>
    </location>
</feature>
<dbReference type="GO" id="GO:0008610">
    <property type="term" value="P:lipid biosynthetic process"/>
    <property type="evidence" value="ECO:0007669"/>
    <property type="project" value="UniProtKB-ARBA"/>
</dbReference>
<evidence type="ECO:0000313" key="4">
    <source>
        <dbReference type="Proteomes" id="UP000237061"/>
    </source>
</evidence>
<dbReference type="AlphaFoldDB" id="A0A2S4A1B2"/>
<sequence length="364" mass="40116">MQTPNSPTAPTGALPRRAAHTNAVVASYAVLLRRVRAAGLMRRRRTFYAVVFAALLLVLAAAGTGFVLLGDTWFQLLIAAVLGILFTQFAFLAHEAAHHQVFASGWANDWTARILGPLLVGMSYAMWVKKHTAHHQFPNVVGKDPDIETGVVAFYEEGAATKSGFAAVVTRHQGYLLFPLILFLGFSLILDSAKTLFGRRGVRFRYVEIGLLVLHFGLYLAALFVMLPWGMALAFVGVQMGVFGLYMGASFAPNHKGMPVLAAGSRTDFLTRQVVTSRNIRGGFFMDTLMGGLNRQVEHHLFPDMARPELRRANALVLQVCQENNIPFTETGLLQSYAMVVAYLNRVGLSAVDPFECPLVRRYR</sequence>
<feature type="transmembrane region" description="Helical" evidence="1">
    <location>
        <begin position="46"/>
        <end position="67"/>
    </location>
</feature>
<keyword evidence="1" id="KW-0812">Transmembrane</keyword>
<dbReference type="GO" id="GO:0016020">
    <property type="term" value="C:membrane"/>
    <property type="evidence" value="ECO:0007669"/>
    <property type="project" value="TreeGrafter"/>
</dbReference>
<name>A0A2S4A1B2_ARTGL</name>
<keyword evidence="1" id="KW-1133">Transmembrane helix</keyword>
<protein>
    <submittedName>
        <fullName evidence="3">Acyl-CoA desaturase</fullName>
    </submittedName>
</protein>
<dbReference type="InterPro" id="IPR005804">
    <property type="entry name" value="FA_desaturase_dom"/>
</dbReference>
<feature type="transmembrane region" description="Helical" evidence="1">
    <location>
        <begin position="175"/>
        <end position="197"/>
    </location>
</feature>
<evidence type="ECO:0000259" key="2">
    <source>
        <dbReference type="Pfam" id="PF00487"/>
    </source>
</evidence>
<organism evidence="3 4">
    <name type="scientific">Arthrobacter glacialis</name>
    <dbReference type="NCBI Taxonomy" id="1664"/>
    <lineage>
        <taxon>Bacteria</taxon>
        <taxon>Bacillati</taxon>
        <taxon>Actinomycetota</taxon>
        <taxon>Actinomycetes</taxon>
        <taxon>Micrococcales</taxon>
        <taxon>Micrococcaceae</taxon>
        <taxon>Arthrobacter</taxon>
    </lineage>
</organism>
<dbReference type="CDD" id="cd03506">
    <property type="entry name" value="Delta6-FADS-like"/>
    <property type="match status" value="1"/>
</dbReference>
<accession>A0A2S4A1B2</accession>
<reference evidence="3 4" key="1">
    <citation type="submission" date="2018-01" db="EMBL/GenBank/DDBJ databases">
        <title>Arthrobacter sp. nov., from glaciers in China.</title>
        <authorList>
            <person name="Liu Q."/>
            <person name="Xin Y.-H."/>
        </authorList>
    </citation>
    <scope>NUCLEOTIDE SEQUENCE [LARGE SCALE GENOMIC DNA]</scope>
    <source>
        <strain evidence="3 4">HLT2-12-2</strain>
    </source>
</reference>
<dbReference type="PANTHER" id="PTHR19353">
    <property type="entry name" value="FATTY ACID DESATURASE 2"/>
    <property type="match status" value="1"/>
</dbReference>
<comment type="caution">
    <text evidence="3">The sequence shown here is derived from an EMBL/GenBank/DDBJ whole genome shotgun (WGS) entry which is preliminary data.</text>
</comment>